<gene>
    <name evidence="3" type="ORF">LAESUDRAFT_727442</name>
</gene>
<dbReference type="GeneID" id="63826251"/>
<feature type="compositionally biased region" description="Polar residues" evidence="1">
    <location>
        <begin position="1"/>
        <end position="13"/>
    </location>
</feature>
<evidence type="ECO:0000259" key="2">
    <source>
        <dbReference type="PROSITE" id="PS50888"/>
    </source>
</evidence>
<evidence type="ECO:0000313" key="4">
    <source>
        <dbReference type="Proteomes" id="UP000076871"/>
    </source>
</evidence>
<feature type="region of interest" description="Disordered" evidence="1">
    <location>
        <begin position="1"/>
        <end position="114"/>
    </location>
</feature>
<feature type="region of interest" description="Disordered" evidence="1">
    <location>
        <begin position="132"/>
        <end position="172"/>
    </location>
</feature>
<feature type="region of interest" description="Disordered" evidence="1">
    <location>
        <begin position="363"/>
        <end position="434"/>
    </location>
</feature>
<dbReference type="OrthoDB" id="690068at2759"/>
<dbReference type="InParanoid" id="A0A165DH59"/>
<name>A0A165DH59_9APHY</name>
<feature type="compositionally biased region" description="Polar residues" evidence="1">
    <location>
        <begin position="420"/>
        <end position="430"/>
    </location>
</feature>
<dbReference type="Proteomes" id="UP000076871">
    <property type="component" value="Unassembled WGS sequence"/>
</dbReference>
<reference evidence="3 4" key="1">
    <citation type="journal article" date="2016" name="Mol. Biol. Evol.">
        <title>Comparative Genomics of Early-Diverging Mushroom-Forming Fungi Provides Insights into the Origins of Lignocellulose Decay Capabilities.</title>
        <authorList>
            <person name="Nagy L.G."/>
            <person name="Riley R."/>
            <person name="Tritt A."/>
            <person name="Adam C."/>
            <person name="Daum C."/>
            <person name="Floudas D."/>
            <person name="Sun H."/>
            <person name="Yadav J.S."/>
            <person name="Pangilinan J."/>
            <person name="Larsson K.H."/>
            <person name="Matsuura K."/>
            <person name="Barry K."/>
            <person name="Labutti K."/>
            <person name="Kuo R."/>
            <person name="Ohm R.A."/>
            <person name="Bhattacharya S.S."/>
            <person name="Shirouzu T."/>
            <person name="Yoshinaga Y."/>
            <person name="Martin F.M."/>
            <person name="Grigoriev I.V."/>
            <person name="Hibbett D.S."/>
        </authorList>
    </citation>
    <scope>NUCLEOTIDE SEQUENCE [LARGE SCALE GENOMIC DNA]</scope>
    <source>
        <strain evidence="3 4">93-53</strain>
    </source>
</reference>
<dbReference type="EMBL" id="KV427633">
    <property type="protein sequence ID" value="KZT04869.1"/>
    <property type="molecule type" value="Genomic_DNA"/>
</dbReference>
<sequence length="453" mass="48888">MTNSKSNTPSYAGSCNPPRRAKRQRANAMGVADVTASDKQSTSSRRSRPPILPKAHAEEISSPQAEMSGSDAEEEDDYEPDVRPSGPRRRGRKPGVLSRSVRESLRKLNHSRIEKARRTKINDALSTLSMLVNEAERQEGKENQVEGVEEKEGGKEDGKRPRKARPEEKEFKLDVLVKTVTYMQELIERVKVLESGCYPKCSNEAPPSSSSAGMKRKRPAEDEEEGADTGDHNDDKFTDDEDTYAGDDEKGDGEDVELTMTSPMLPAASSASSPPPRLPSIASWLPYPYVDPSCIAILSKPPASATTSPNIQLPSPPPSDNLRPSTITPVANVPPLVLPEPAHPIFPSAPSRIAIPISSITSPLEDASDARERRASVSSSRSSGWTPEDESAASLLLQMSTSPTGLVPTSSVSKGAELSARSSTSPSWATTRPILPVPLLAETPSSLLGLRRR</sequence>
<feature type="compositionally biased region" description="Basic and acidic residues" evidence="1">
    <location>
        <begin position="134"/>
        <end position="172"/>
    </location>
</feature>
<protein>
    <recommendedName>
        <fullName evidence="2">BHLH domain-containing protein</fullName>
    </recommendedName>
</protein>
<keyword evidence="4" id="KW-1185">Reference proteome</keyword>
<feature type="region of interest" description="Disordered" evidence="1">
    <location>
        <begin position="301"/>
        <end position="320"/>
    </location>
</feature>
<accession>A0A165DH59</accession>
<feature type="compositionally biased region" description="Low complexity" evidence="1">
    <location>
        <begin position="262"/>
        <end position="272"/>
    </location>
</feature>
<feature type="compositionally biased region" description="Polar residues" evidence="1">
    <location>
        <begin position="397"/>
        <end position="413"/>
    </location>
</feature>
<dbReference type="Gene3D" id="4.10.280.10">
    <property type="entry name" value="Helix-loop-helix DNA-binding domain"/>
    <property type="match status" value="1"/>
</dbReference>
<dbReference type="AlphaFoldDB" id="A0A165DH59"/>
<dbReference type="InterPro" id="IPR036638">
    <property type="entry name" value="HLH_DNA-bd_sf"/>
</dbReference>
<feature type="compositionally biased region" description="Polar residues" evidence="1">
    <location>
        <begin position="304"/>
        <end position="313"/>
    </location>
</feature>
<feature type="compositionally biased region" description="Acidic residues" evidence="1">
    <location>
        <begin position="237"/>
        <end position="257"/>
    </location>
</feature>
<dbReference type="SUPFAM" id="SSF47459">
    <property type="entry name" value="HLH, helix-loop-helix DNA-binding domain"/>
    <property type="match status" value="1"/>
</dbReference>
<feature type="domain" description="BHLH" evidence="2">
    <location>
        <begin position="105"/>
        <end position="186"/>
    </location>
</feature>
<dbReference type="PROSITE" id="PS50888">
    <property type="entry name" value="BHLH"/>
    <property type="match status" value="1"/>
</dbReference>
<organism evidence="3 4">
    <name type="scientific">Laetiporus sulphureus 93-53</name>
    <dbReference type="NCBI Taxonomy" id="1314785"/>
    <lineage>
        <taxon>Eukaryota</taxon>
        <taxon>Fungi</taxon>
        <taxon>Dikarya</taxon>
        <taxon>Basidiomycota</taxon>
        <taxon>Agaricomycotina</taxon>
        <taxon>Agaricomycetes</taxon>
        <taxon>Polyporales</taxon>
        <taxon>Laetiporus</taxon>
    </lineage>
</organism>
<dbReference type="GO" id="GO:0046983">
    <property type="term" value="F:protein dimerization activity"/>
    <property type="evidence" value="ECO:0007669"/>
    <property type="project" value="InterPro"/>
</dbReference>
<proteinExistence type="predicted"/>
<feature type="region of interest" description="Disordered" evidence="1">
    <location>
        <begin position="197"/>
        <end position="281"/>
    </location>
</feature>
<evidence type="ECO:0000313" key="3">
    <source>
        <dbReference type="EMBL" id="KZT04869.1"/>
    </source>
</evidence>
<evidence type="ECO:0000256" key="1">
    <source>
        <dbReference type="SAM" id="MobiDB-lite"/>
    </source>
</evidence>
<dbReference type="STRING" id="1314785.A0A165DH59"/>
<dbReference type="RefSeq" id="XP_040762609.1">
    <property type="nucleotide sequence ID" value="XM_040909222.1"/>
</dbReference>
<feature type="compositionally biased region" description="Basic and acidic residues" evidence="1">
    <location>
        <begin position="100"/>
        <end position="114"/>
    </location>
</feature>
<dbReference type="InterPro" id="IPR011598">
    <property type="entry name" value="bHLH_dom"/>
</dbReference>
<dbReference type="Pfam" id="PF00010">
    <property type="entry name" value="HLH"/>
    <property type="match status" value="1"/>
</dbReference>